<feature type="transmembrane region" description="Helical" evidence="19">
    <location>
        <begin position="61"/>
        <end position="83"/>
    </location>
</feature>
<dbReference type="PROSITE" id="PS00078">
    <property type="entry name" value="COX2"/>
    <property type="match status" value="1"/>
</dbReference>
<evidence type="ECO:0000256" key="13">
    <source>
        <dbReference type="ARBA" id="ARBA00022989"/>
    </source>
</evidence>
<keyword evidence="7 18" id="KW-0812">Transmembrane</keyword>
<dbReference type="InterPro" id="IPR036257">
    <property type="entry name" value="Cyt_c_oxidase_su2_TM_sf"/>
</dbReference>
<dbReference type="InterPro" id="IPR002429">
    <property type="entry name" value="CcO_II-like_C"/>
</dbReference>
<evidence type="ECO:0000256" key="1">
    <source>
        <dbReference type="ARBA" id="ARBA00004448"/>
    </source>
</evidence>
<dbReference type="RefSeq" id="YP_009131549.1">
    <property type="nucleotide sequence ID" value="NC_026865.1"/>
</dbReference>
<evidence type="ECO:0000256" key="14">
    <source>
        <dbReference type="ARBA" id="ARBA00023008"/>
    </source>
</evidence>
<dbReference type="Pfam" id="PF00116">
    <property type="entry name" value="COX2"/>
    <property type="match status" value="1"/>
</dbReference>
<comment type="cofactor">
    <cofactor evidence="18">
        <name>Cu cation</name>
        <dbReference type="ChEBI" id="CHEBI:23378"/>
    </cofactor>
    <text evidence="18">Binds a copper A center.</text>
</comment>
<evidence type="ECO:0000256" key="10">
    <source>
        <dbReference type="ARBA" id="ARBA00022842"/>
    </source>
</evidence>
<dbReference type="CDD" id="cd13912">
    <property type="entry name" value="CcO_II_C"/>
    <property type="match status" value="1"/>
</dbReference>
<evidence type="ECO:0000256" key="5">
    <source>
        <dbReference type="ARBA" id="ARBA00022448"/>
    </source>
</evidence>
<keyword evidence="5 18" id="KW-0813">Transport</keyword>
<keyword evidence="9 18" id="KW-0999">Mitochondrion inner membrane</keyword>
<evidence type="ECO:0000256" key="6">
    <source>
        <dbReference type="ARBA" id="ARBA00022660"/>
    </source>
</evidence>
<evidence type="ECO:0000256" key="4">
    <source>
        <dbReference type="ARBA" id="ARBA00015946"/>
    </source>
</evidence>
<evidence type="ECO:0000256" key="12">
    <source>
        <dbReference type="ARBA" id="ARBA00022982"/>
    </source>
</evidence>
<dbReference type="PANTHER" id="PTHR22888:SF9">
    <property type="entry name" value="CYTOCHROME C OXIDASE SUBUNIT 2"/>
    <property type="match status" value="1"/>
</dbReference>
<dbReference type="CTD" id="4513"/>
<evidence type="ECO:0000256" key="19">
    <source>
        <dbReference type="SAM" id="Phobius"/>
    </source>
</evidence>
<dbReference type="GO" id="GO:0004129">
    <property type="term" value="F:cytochrome-c oxidase activity"/>
    <property type="evidence" value="ECO:0007669"/>
    <property type="project" value="UniProtKB-EC"/>
</dbReference>
<evidence type="ECO:0000259" key="20">
    <source>
        <dbReference type="PROSITE" id="PS50857"/>
    </source>
</evidence>
<dbReference type="SUPFAM" id="SSF81464">
    <property type="entry name" value="Cytochrome c oxidase subunit II-like, transmembrane region"/>
    <property type="match status" value="1"/>
</dbReference>
<evidence type="ECO:0000256" key="16">
    <source>
        <dbReference type="ARBA" id="ARBA00023136"/>
    </source>
</evidence>
<dbReference type="Gene3D" id="2.60.40.420">
    <property type="entry name" value="Cupredoxins - blue copper proteins"/>
    <property type="match status" value="1"/>
</dbReference>
<keyword evidence="6 18" id="KW-0679">Respiratory chain</keyword>
<dbReference type="GeneID" id="24146054"/>
<evidence type="ECO:0000256" key="9">
    <source>
        <dbReference type="ARBA" id="ARBA00022792"/>
    </source>
</evidence>
<dbReference type="InterPro" id="IPR034210">
    <property type="entry name" value="CcO_II_C"/>
</dbReference>
<dbReference type="EMBL" id="KM104167">
    <property type="protein sequence ID" value="AIW82468.1"/>
    <property type="molecule type" value="Genomic_DNA"/>
</dbReference>
<evidence type="ECO:0000256" key="11">
    <source>
        <dbReference type="ARBA" id="ARBA00022967"/>
    </source>
</evidence>
<dbReference type="AlphaFoldDB" id="A0A0E3EKS5"/>
<name>A0A0E3EKS5_9HYME</name>
<dbReference type="FunFam" id="2.60.40.420:FF:000001">
    <property type="entry name" value="Cytochrome c oxidase subunit 2"/>
    <property type="match status" value="1"/>
</dbReference>
<protein>
    <recommendedName>
        <fullName evidence="4 18">Cytochrome c oxidase subunit 2</fullName>
    </recommendedName>
</protein>
<evidence type="ECO:0000256" key="18">
    <source>
        <dbReference type="RuleBase" id="RU000457"/>
    </source>
</evidence>
<dbReference type="PROSITE" id="PS50857">
    <property type="entry name" value="COX2_CUA"/>
    <property type="match status" value="1"/>
</dbReference>
<evidence type="ECO:0000256" key="3">
    <source>
        <dbReference type="ARBA" id="ARBA00011164"/>
    </source>
</evidence>
<evidence type="ECO:0000256" key="17">
    <source>
        <dbReference type="ARBA" id="ARBA00049512"/>
    </source>
</evidence>
<dbReference type="NCBIfam" id="TIGR02866">
    <property type="entry name" value="CoxB"/>
    <property type="match status" value="1"/>
</dbReference>
<comment type="subcellular location">
    <subcellularLocation>
        <location evidence="1 18">Mitochondrion inner membrane</location>
        <topology evidence="1 18">Multi-pass membrane protein</topology>
    </subcellularLocation>
</comment>
<keyword evidence="12 18" id="KW-0249">Electron transport</keyword>
<keyword evidence="8 18" id="KW-0479">Metal-binding</keyword>
<feature type="domain" description="Cytochrome oxidase subunit II transmembrane region profile" evidence="21">
    <location>
        <begin position="1"/>
        <end position="89"/>
    </location>
</feature>
<accession>A0A0E3EKS5</accession>
<evidence type="ECO:0000313" key="22">
    <source>
        <dbReference type="EMBL" id="AIW82468.1"/>
    </source>
</evidence>
<evidence type="ECO:0000256" key="2">
    <source>
        <dbReference type="ARBA" id="ARBA00007866"/>
    </source>
</evidence>
<dbReference type="InterPro" id="IPR011759">
    <property type="entry name" value="Cyt_c_oxidase_su2_TM_dom"/>
</dbReference>
<feature type="transmembrane region" description="Helical" evidence="19">
    <location>
        <begin position="21"/>
        <end position="49"/>
    </location>
</feature>
<dbReference type="Gene3D" id="1.10.287.90">
    <property type="match status" value="1"/>
</dbReference>
<dbReference type="InterPro" id="IPR001505">
    <property type="entry name" value="Copper_CuA"/>
</dbReference>
<evidence type="ECO:0000256" key="15">
    <source>
        <dbReference type="ARBA" id="ARBA00023128"/>
    </source>
</evidence>
<evidence type="ECO:0000259" key="21">
    <source>
        <dbReference type="PROSITE" id="PS50999"/>
    </source>
</evidence>
<comment type="subunit">
    <text evidence="3">Component of the cytochrome c oxidase (complex IV, CIV), a multisubunit enzyme composed of a catalytic core of 3 subunits and several supernumerary subunits. The complex exists as a monomer or a dimer and forms supercomplexes (SCs) in the inner mitochondrial membrane with ubiquinol-cytochrome c oxidoreductase (cytochrome b-c1 complex, complex III, CIII).</text>
</comment>
<evidence type="ECO:0000256" key="8">
    <source>
        <dbReference type="ARBA" id="ARBA00022723"/>
    </source>
</evidence>
<dbReference type="PRINTS" id="PR01166">
    <property type="entry name" value="CYCOXIDASEII"/>
</dbReference>
<keyword evidence="15 18" id="KW-0496">Mitochondrion</keyword>
<dbReference type="SUPFAM" id="SSF49503">
    <property type="entry name" value="Cupredoxins"/>
    <property type="match status" value="1"/>
</dbReference>
<dbReference type="GO" id="GO:0005507">
    <property type="term" value="F:copper ion binding"/>
    <property type="evidence" value="ECO:0007669"/>
    <property type="project" value="InterPro"/>
</dbReference>
<comment type="similarity">
    <text evidence="2 18">Belongs to the cytochrome c oxidase subunit 2 family.</text>
</comment>
<keyword evidence="16 18" id="KW-0472">Membrane</keyword>
<proteinExistence type="inferred from homology"/>
<keyword evidence="14 18" id="KW-0186">Copper</keyword>
<dbReference type="InterPro" id="IPR045187">
    <property type="entry name" value="CcO_II"/>
</dbReference>
<dbReference type="PANTHER" id="PTHR22888">
    <property type="entry name" value="CYTOCHROME C OXIDASE, SUBUNIT II"/>
    <property type="match status" value="1"/>
</dbReference>
<evidence type="ECO:0000256" key="7">
    <source>
        <dbReference type="ARBA" id="ARBA00022692"/>
    </source>
</evidence>
<sequence length="224" mass="26469">MWSMLNMQDANSPIMEILLTFYHHAMMILILIMSYILIIFLILLFNKFINLNISNNQKLEILWTIIPMIILIFLAIPSLKVLYMTDEIYTPILSMKCLGYQWYWSYEYSNFLNYSFDSFMLKENLNLNSFRLLDVDNRLILPFNSYIRLLVSSNDVIHSFTIPSLGFKIDAVPGRMNQINLFMNRTGNFFGQCSEICGMNHSFMPILIESTNFKNFLNFIMYNN</sequence>
<comment type="function">
    <text evidence="18">Component of the cytochrome c oxidase, the last enzyme in the mitochondrial electron transport chain which drives oxidative phosphorylation. The respiratory chain contains 3 multisubunit complexes succinate dehydrogenase (complex II, CII), ubiquinol-cytochrome c oxidoreductase (cytochrome b-c1 complex, complex III, CIII) and cytochrome c oxidase (complex IV, CIV), that cooperate to transfer electrons derived from NADH and succinate to molecular oxygen, creating an electrochemical gradient over the inner membrane that drives transmembrane transport and the ATP synthase. Cytochrome c oxidase is the component of the respiratory chain that catalyzes the reduction of oxygen to water. Electrons originating from reduced cytochrome c in the intermembrane space (IMS) are transferred via the dinuclear copper A center (CU(A)) of subunit 2 and heme A of subunit 1 to the active site in subunit 1, a binuclear center (BNC) formed by heme A3 and copper B (CU(B)). The BNC reduces molecular oxygen to 2 water molecules using 4 electrons from cytochrome c in the IMS and 4 protons from the mitochondrial matrix.</text>
</comment>
<dbReference type="InterPro" id="IPR008972">
    <property type="entry name" value="Cupredoxin"/>
</dbReference>
<dbReference type="GO" id="GO:0005743">
    <property type="term" value="C:mitochondrial inner membrane"/>
    <property type="evidence" value="ECO:0007669"/>
    <property type="project" value="UniProtKB-SubCell"/>
</dbReference>
<reference evidence="22" key="1">
    <citation type="journal article" date="2015" name="Mol. Phylogenet. Evol.">
        <title>Higher-level phylogeny of the Hymenoptera inferred from mitochondrial genomes.</title>
        <authorList>
            <person name="Mao M."/>
            <person name="Gibson T."/>
            <person name="Dowton M."/>
        </authorList>
    </citation>
    <scope>NUCLEOTIDE SEQUENCE</scope>
</reference>
<dbReference type="GO" id="GO:0016491">
    <property type="term" value="F:oxidoreductase activity"/>
    <property type="evidence" value="ECO:0007669"/>
    <property type="project" value="InterPro"/>
</dbReference>
<gene>
    <name evidence="22" type="primary">COX2</name>
</gene>
<keyword evidence="11" id="KW-1278">Translocase</keyword>
<comment type="catalytic activity">
    <reaction evidence="17">
        <text>4 Fe(II)-[cytochrome c] + O2 + 8 H(+)(in) = 4 Fe(III)-[cytochrome c] + 2 H2O + 4 H(+)(out)</text>
        <dbReference type="Rhea" id="RHEA:11436"/>
        <dbReference type="Rhea" id="RHEA-COMP:10350"/>
        <dbReference type="Rhea" id="RHEA-COMP:14399"/>
        <dbReference type="ChEBI" id="CHEBI:15377"/>
        <dbReference type="ChEBI" id="CHEBI:15378"/>
        <dbReference type="ChEBI" id="CHEBI:15379"/>
        <dbReference type="ChEBI" id="CHEBI:29033"/>
        <dbReference type="ChEBI" id="CHEBI:29034"/>
        <dbReference type="EC" id="7.1.1.9"/>
    </reaction>
    <physiologicalReaction direction="left-to-right" evidence="17">
        <dbReference type="Rhea" id="RHEA:11437"/>
    </physiologicalReaction>
</comment>
<dbReference type="PROSITE" id="PS50999">
    <property type="entry name" value="COX2_TM"/>
    <property type="match status" value="1"/>
</dbReference>
<dbReference type="Pfam" id="PF02790">
    <property type="entry name" value="COX2_TM"/>
    <property type="match status" value="1"/>
</dbReference>
<keyword evidence="13 19" id="KW-1133">Transmembrane helix</keyword>
<geneLocation type="mitochondrion" evidence="22"/>
<keyword evidence="10" id="KW-0460">Magnesium</keyword>
<dbReference type="InterPro" id="IPR014222">
    <property type="entry name" value="Cyt_c_oxidase_su2"/>
</dbReference>
<organism evidence="22">
    <name type="scientific">Pelecinus polyturator</name>
    <dbReference type="NCBI Taxonomy" id="44352"/>
    <lineage>
        <taxon>Eukaryota</taxon>
        <taxon>Metazoa</taxon>
        <taxon>Ecdysozoa</taxon>
        <taxon>Arthropoda</taxon>
        <taxon>Hexapoda</taxon>
        <taxon>Insecta</taxon>
        <taxon>Pterygota</taxon>
        <taxon>Neoptera</taxon>
        <taxon>Endopterygota</taxon>
        <taxon>Hymenoptera</taxon>
        <taxon>Apocrita</taxon>
        <taxon>Proctotrupomorpha</taxon>
        <taxon>Proctotrupoidea</taxon>
        <taxon>Pelecinidae</taxon>
        <taxon>Pelecinus</taxon>
    </lineage>
</organism>
<feature type="domain" description="Cytochrome oxidase subunit II copper A binding" evidence="20">
    <location>
        <begin position="90"/>
        <end position="222"/>
    </location>
</feature>
<dbReference type="GO" id="GO:0042773">
    <property type="term" value="P:ATP synthesis coupled electron transport"/>
    <property type="evidence" value="ECO:0007669"/>
    <property type="project" value="TreeGrafter"/>
</dbReference>